<sequence length="368" mass="39791">MYEDAWSPVFMKQWWRPIQKELFLKVILYMPIALLIVLLIGGGTTIAAEQTLPGDTLYPMKVEVNEQVRSAFAVSSEAQAKWDTRRTERRLEEAEQLMLQARLTAEAQTKIETQLEENFQSFDEQQTKLKAKNKHAVAAEAGADLESSLRVHEQILATIASQGNLSSDVDALIAAIRIKADEKASARITADAELATAGTEADLKAAAEGKMGATTNKIAEVRKYVDRKSSSVDAQIATQARAQLTASDETFARGKTQLEAEAYADAFASFQEASRTAQEAKLLVATSDHIKLDVSALGVNASLSTGSNNDDDDSDLEDTDSDRKDSDDDASLVGASVEAESDTEVEAGNGSAEAQNETRGKVNIDLGL</sequence>
<keyword evidence="2" id="KW-0812">Transmembrane</keyword>
<evidence type="ECO:0000313" key="3">
    <source>
        <dbReference type="EMBL" id="OHA85434.1"/>
    </source>
</evidence>
<reference evidence="3 4" key="1">
    <citation type="journal article" date="2016" name="Nat. Commun.">
        <title>Thousands of microbial genomes shed light on interconnected biogeochemical processes in an aquifer system.</title>
        <authorList>
            <person name="Anantharaman K."/>
            <person name="Brown C.T."/>
            <person name="Hug L.A."/>
            <person name="Sharon I."/>
            <person name="Castelle C.J."/>
            <person name="Probst A.J."/>
            <person name="Thomas B.C."/>
            <person name="Singh A."/>
            <person name="Wilkins M.J."/>
            <person name="Karaoz U."/>
            <person name="Brodie E.L."/>
            <person name="Williams K.H."/>
            <person name="Hubbard S.S."/>
            <person name="Banfield J.F."/>
        </authorList>
    </citation>
    <scope>NUCLEOTIDE SEQUENCE [LARGE SCALE GENOMIC DNA]</scope>
</reference>
<feature type="region of interest" description="Disordered" evidence="1">
    <location>
        <begin position="301"/>
        <end position="368"/>
    </location>
</feature>
<evidence type="ECO:0000313" key="4">
    <source>
        <dbReference type="Proteomes" id="UP000178168"/>
    </source>
</evidence>
<protein>
    <submittedName>
        <fullName evidence="3">Uncharacterized protein</fullName>
    </submittedName>
</protein>
<evidence type="ECO:0000256" key="2">
    <source>
        <dbReference type="SAM" id="Phobius"/>
    </source>
</evidence>
<comment type="caution">
    <text evidence="3">The sequence shown here is derived from an EMBL/GenBank/DDBJ whole genome shotgun (WGS) entry which is preliminary data.</text>
</comment>
<accession>A0A1G2SKA0</accession>
<dbReference type="EMBL" id="MHUZ01000024">
    <property type="protein sequence ID" value="OHA85434.1"/>
    <property type="molecule type" value="Genomic_DNA"/>
</dbReference>
<gene>
    <name evidence="3" type="ORF">A2591_03080</name>
</gene>
<organism evidence="3 4">
    <name type="scientific">Candidatus Yonathbacteria bacterium RIFOXYD1_FULL_52_36</name>
    <dbReference type="NCBI Taxonomy" id="1802730"/>
    <lineage>
        <taxon>Bacteria</taxon>
        <taxon>Candidatus Yonathiibacteriota</taxon>
    </lineage>
</organism>
<evidence type="ECO:0000256" key="1">
    <source>
        <dbReference type="SAM" id="MobiDB-lite"/>
    </source>
</evidence>
<dbReference type="AlphaFoldDB" id="A0A1G2SKA0"/>
<dbReference type="Proteomes" id="UP000178168">
    <property type="component" value="Unassembled WGS sequence"/>
</dbReference>
<proteinExistence type="predicted"/>
<keyword evidence="2" id="KW-1133">Transmembrane helix</keyword>
<keyword evidence="2" id="KW-0472">Membrane</keyword>
<name>A0A1G2SKA0_9BACT</name>
<feature type="transmembrane region" description="Helical" evidence="2">
    <location>
        <begin position="22"/>
        <end position="43"/>
    </location>
</feature>
<feature type="compositionally biased region" description="Acidic residues" evidence="1">
    <location>
        <begin position="309"/>
        <end position="320"/>
    </location>
</feature>